<evidence type="ECO:0000313" key="2">
    <source>
        <dbReference type="Proteomes" id="UP001600165"/>
    </source>
</evidence>
<sequence length="138" mass="15263">MDPEFNLEDWSLSASAIALLTQEPEITSALAIARRKYPFPAGYTPAVVDVLFDDVLFIRSDRGQIVFLRPCTPNYQPPFVEVRFDDQMALFLIRGEIVVNRVQAMAELDQLLGRLATYSISQSLLAPSTSGDSSHGNG</sequence>
<comment type="caution">
    <text evidence="1">The sequence shown here is derived from an EMBL/GenBank/DDBJ whole genome shotgun (WGS) entry which is preliminary data.</text>
</comment>
<dbReference type="Proteomes" id="UP001600165">
    <property type="component" value="Unassembled WGS sequence"/>
</dbReference>
<dbReference type="EMBL" id="JBHZOL010000135">
    <property type="protein sequence ID" value="MFE4108693.1"/>
    <property type="molecule type" value="Genomic_DNA"/>
</dbReference>
<reference evidence="1 2" key="1">
    <citation type="submission" date="2024-10" db="EMBL/GenBank/DDBJ databases">
        <authorList>
            <person name="Ratan Roy A."/>
            <person name="Morales Sandoval P.H."/>
            <person name="De Los Santos Villalobos S."/>
            <person name="Chakraborty S."/>
            <person name="Mukherjee J."/>
        </authorList>
    </citation>
    <scope>NUCLEOTIDE SEQUENCE [LARGE SCALE GENOMIC DNA]</scope>
    <source>
        <strain evidence="1 2">S1</strain>
    </source>
</reference>
<dbReference type="RefSeq" id="WP_377968311.1">
    <property type="nucleotide sequence ID" value="NZ_JBHZOL010000135.1"/>
</dbReference>
<evidence type="ECO:0000313" key="1">
    <source>
        <dbReference type="EMBL" id="MFE4108693.1"/>
    </source>
</evidence>
<proteinExistence type="predicted"/>
<gene>
    <name evidence="1" type="ORF">ACFVKH_20660</name>
</gene>
<name>A0ABW6IKD3_9CYAN</name>
<organism evidence="1 2">
    <name type="scientific">Almyronema epifaneia S1</name>
    <dbReference type="NCBI Taxonomy" id="2991925"/>
    <lineage>
        <taxon>Bacteria</taxon>
        <taxon>Bacillati</taxon>
        <taxon>Cyanobacteriota</taxon>
        <taxon>Cyanophyceae</taxon>
        <taxon>Nodosilineales</taxon>
        <taxon>Nodosilineaceae</taxon>
        <taxon>Almyronema</taxon>
        <taxon>Almyronema epifaneia</taxon>
    </lineage>
</organism>
<accession>A0ABW6IKD3</accession>
<protein>
    <submittedName>
        <fullName evidence="1">Uncharacterized protein</fullName>
    </submittedName>
</protein>
<keyword evidence="2" id="KW-1185">Reference proteome</keyword>